<dbReference type="InParanoid" id="G4ZZ09"/>
<dbReference type="AlphaFoldDB" id="G4ZZ09"/>
<reference evidence="2 3" key="1">
    <citation type="journal article" date="2006" name="Science">
        <title>Phytophthora genome sequences uncover evolutionary origins and mechanisms of pathogenesis.</title>
        <authorList>
            <person name="Tyler B.M."/>
            <person name="Tripathy S."/>
            <person name="Zhang X."/>
            <person name="Dehal P."/>
            <person name="Jiang R.H."/>
            <person name="Aerts A."/>
            <person name="Arredondo F.D."/>
            <person name="Baxter L."/>
            <person name="Bensasson D."/>
            <person name="Beynon J.L."/>
            <person name="Chapman J."/>
            <person name="Damasceno C.M."/>
            <person name="Dorrance A.E."/>
            <person name="Dou D."/>
            <person name="Dickerman A.W."/>
            <person name="Dubchak I.L."/>
            <person name="Garbelotto M."/>
            <person name="Gijzen M."/>
            <person name="Gordon S.G."/>
            <person name="Govers F."/>
            <person name="Grunwald N.J."/>
            <person name="Huang W."/>
            <person name="Ivors K.L."/>
            <person name="Jones R.W."/>
            <person name="Kamoun S."/>
            <person name="Krampis K."/>
            <person name="Lamour K.H."/>
            <person name="Lee M.K."/>
            <person name="McDonald W.H."/>
            <person name="Medina M."/>
            <person name="Meijer H.J."/>
            <person name="Nordberg E.K."/>
            <person name="Maclean D.J."/>
            <person name="Ospina-Giraldo M.D."/>
            <person name="Morris P.F."/>
            <person name="Phuntumart V."/>
            <person name="Putnam N.H."/>
            <person name="Rash S."/>
            <person name="Rose J.K."/>
            <person name="Sakihama Y."/>
            <person name="Salamov A.A."/>
            <person name="Savidor A."/>
            <person name="Scheuring C.F."/>
            <person name="Smith B.M."/>
            <person name="Sobral B.W."/>
            <person name="Terry A."/>
            <person name="Torto-Alalibo T.A."/>
            <person name="Win J."/>
            <person name="Xu Z."/>
            <person name="Zhang H."/>
            <person name="Grigoriev I.V."/>
            <person name="Rokhsar D.S."/>
            <person name="Boore J.L."/>
        </authorList>
    </citation>
    <scope>NUCLEOTIDE SEQUENCE [LARGE SCALE GENOMIC DNA]</scope>
    <source>
        <strain evidence="2 3">P6497</strain>
    </source>
</reference>
<name>G4ZZ09_PHYSP</name>
<organism evidence="2 3">
    <name type="scientific">Phytophthora sojae (strain P6497)</name>
    <name type="common">Soybean stem and root rot agent</name>
    <name type="synonym">Phytophthora megasperma f. sp. glycines</name>
    <dbReference type="NCBI Taxonomy" id="1094619"/>
    <lineage>
        <taxon>Eukaryota</taxon>
        <taxon>Sar</taxon>
        <taxon>Stramenopiles</taxon>
        <taxon>Oomycota</taxon>
        <taxon>Peronosporomycetes</taxon>
        <taxon>Peronosporales</taxon>
        <taxon>Peronosporaceae</taxon>
        <taxon>Phytophthora</taxon>
    </lineage>
</organism>
<dbReference type="GeneID" id="20642344"/>
<proteinExistence type="predicted"/>
<gene>
    <name evidence="2" type="ORF">PHYSODRAFT_303932</name>
</gene>
<feature type="compositionally biased region" description="Low complexity" evidence="1">
    <location>
        <begin position="7"/>
        <end position="17"/>
    </location>
</feature>
<dbReference type="Proteomes" id="UP000002640">
    <property type="component" value="Unassembled WGS sequence"/>
</dbReference>
<dbReference type="EMBL" id="JH159157">
    <property type="protein sequence ID" value="EGZ12192.1"/>
    <property type="molecule type" value="Genomic_DNA"/>
</dbReference>
<dbReference type="RefSeq" id="XP_009532525.1">
    <property type="nucleotide sequence ID" value="XM_009534230.1"/>
</dbReference>
<feature type="region of interest" description="Disordered" evidence="1">
    <location>
        <begin position="1"/>
        <end position="27"/>
    </location>
</feature>
<keyword evidence="3" id="KW-1185">Reference proteome</keyword>
<evidence type="ECO:0000256" key="1">
    <source>
        <dbReference type="SAM" id="MobiDB-lite"/>
    </source>
</evidence>
<accession>G4ZZ09</accession>
<feature type="compositionally biased region" description="Basic and acidic residues" evidence="1">
    <location>
        <begin position="198"/>
        <end position="209"/>
    </location>
</feature>
<protein>
    <submittedName>
        <fullName evidence="2">Uncharacterized protein</fullName>
    </submittedName>
</protein>
<sequence length="209" mass="22713">MASGDGATHTVPVAVTAADKKELTSTGAKPCVVTETKHVRFAVAEDGAEEEFVSEEQTPMAKTAKDKVEKVVDVGDVGDTGAGNMKRAVVDLACASVRKSKEELEAAVSKQLDEWLEQFGADGTMVDVANTDNAVTNGIGGDDGSPESVQKVMTAEVRRQDVIKAKVLRVKAAEVMQRAVRADEEARHLQKRRKRKEHERERRDGARLW</sequence>
<evidence type="ECO:0000313" key="3">
    <source>
        <dbReference type="Proteomes" id="UP000002640"/>
    </source>
</evidence>
<feature type="region of interest" description="Disordered" evidence="1">
    <location>
        <begin position="180"/>
        <end position="209"/>
    </location>
</feature>
<dbReference type="KEGG" id="psoj:PHYSODRAFT_303932"/>
<evidence type="ECO:0000313" key="2">
    <source>
        <dbReference type="EMBL" id="EGZ12192.1"/>
    </source>
</evidence>